<evidence type="ECO:0000256" key="1">
    <source>
        <dbReference type="PIRSR" id="PIRSR001359-1"/>
    </source>
</evidence>
<feature type="binding site" evidence="2">
    <location>
        <position position="84"/>
    </location>
    <ligand>
        <name>Zn(2+)</name>
        <dbReference type="ChEBI" id="CHEBI:29105"/>
        <label>1</label>
        <note>catalytic</note>
    </ligand>
</feature>
<gene>
    <name evidence="4" type="ORF">FE257_007452</name>
</gene>
<comment type="similarity">
    <text evidence="3">Belongs to the class II fructose-bisphosphate aldolase family.</text>
</comment>
<reference evidence="4" key="2">
    <citation type="submission" date="2020-02" db="EMBL/GenBank/DDBJ databases">
        <authorList>
            <person name="Gilchrist C.L.M."/>
            <person name="Chooi Y.-H."/>
        </authorList>
    </citation>
    <scope>NUCLEOTIDE SEQUENCE</scope>
    <source>
        <strain evidence="4">MST-FP2251</strain>
    </source>
</reference>
<evidence type="ECO:0000313" key="4">
    <source>
        <dbReference type="EMBL" id="KAF9889342.1"/>
    </source>
</evidence>
<evidence type="ECO:0000313" key="5">
    <source>
        <dbReference type="Proteomes" id="UP001194746"/>
    </source>
</evidence>
<comment type="function">
    <text evidence="3">Catalyzes the aldol condensation of dihydroxyacetone phosphate (DHAP or glycerone-phosphate) with glyceraldehyde 3-phosphate (G3P) to form fructose 1,6-bisphosphate (FBP) in gluconeogenesis and the reverse reaction in glycolysis.</text>
</comment>
<reference evidence="4" key="1">
    <citation type="journal article" date="2019" name="Beilstein J. Org. Chem.">
        <title>Nanangenines: drimane sesquiterpenoids as the dominant metabolite cohort of a novel Australian fungus, Aspergillus nanangensis.</title>
        <authorList>
            <person name="Lacey H.J."/>
            <person name="Gilchrist C.L.M."/>
            <person name="Crombie A."/>
            <person name="Kalaitzis J.A."/>
            <person name="Vuong D."/>
            <person name="Rutledge P.J."/>
            <person name="Turner P."/>
            <person name="Pitt J.I."/>
            <person name="Lacey E."/>
            <person name="Chooi Y.H."/>
            <person name="Piggott A.M."/>
        </authorList>
    </citation>
    <scope>NUCLEOTIDE SEQUENCE</scope>
    <source>
        <strain evidence="4">MST-FP2251</strain>
    </source>
</reference>
<dbReference type="Gene3D" id="3.20.20.70">
    <property type="entry name" value="Aldolase class I"/>
    <property type="match status" value="1"/>
</dbReference>
<dbReference type="GO" id="GO:0004332">
    <property type="term" value="F:fructose-bisphosphate aldolase activity"/>
    <property type="evidence" value="ECO:0007669"/>
    <property type="project" value="UniProtKB-EC"/>
</dbReference>
<comment type="catalytic activity">
    <reaction evidence="3">
        <text>beta-D-fructose 1,6-bisphosphate = D-glyceraldehyde 3-phosphate + dihydroxyacetone phosphate</text>
        <dbReference type="Rhea" id="RHEA:14729"/>
        <dbReference type="ChEBI" id="CHEBI:32966"/>
        <dbReference type="ChEBI" id="CHEBI:57642"/>
        <dbReference type="ChEBI" id="CHEBI:59776"/>
        <dbReference type="EC" id="4.1.2.13"/>
    </reaction>
</comment>
<keyword evidence="2 3" id="KW-0862">Zinc</keyword>
<feature type="active site" description="Proton donor" evidence="1">
    <location>
        <position position="83"/>
    </location>
</feature>
<feature type="binding site" evidence="2">
    <location>
        <position position="136"/>
    </location>
    <ligand>
        <name>Zn(2+)</name>
        <dbReference type="ChEBI" id="CHEBI:29105"/>
        <label>2</label>
    </ligand>
</feature>
<dbReference type="Pfam" id="PF01116">
    <property type="entry name" value="F_bP_aldolase"/>
    <property type="match status" value="1"/>
</dbReference>
<feature type="binding site" evidence="2">
    <location>
        <position position="106"/>
    </location>
    <ligand>
        <name>Zn(2+)</name>
        <dbReference type="ChEBI" id="CHEBI:29105"/>
        <label>2</label>
    </ligand>
</feature>
<dbReference type="GO" id="GO:0008270">
    <property type="term" value="F:zinc ion binding"/>
    <property type="evidence" value="ECO:0007669"/>
    <property type="project" value="UniProtKB-UniRule"/>
</dbReference>
<protein>
    <recommendedName>
        <fullName evidence="3">Fructose-bisphosphate aldolase</fullName>
        <shortName evidence="3">FBP aldolase</shortName>
        <ecNumber evidence="3">4.1.2.13</ecNumber>
    </recommendedName>
</protein>
<dbReference type="PIRSF" id="PIRSF001359">
    <property type="entry name" value="F_bP_aldolase_II"/>
    <property type="match status" value="1"/>
</dbReference>
<evidence type="ECO:0000256" key="2">
    <source>
        <dbReference type="PIRSR" id="PIRSR001359-3"/>
    </source>
</evidence>
<dbReference type="EC" id="4.1.2.13" evidence="3"/>
<proteinExistence type="inferred from homology"/>
<dbReference type="PANTHER" id="PTHR30304:SF0">
    <property type="entry name" value="D-TAGATOSE-1,6-BISPHOSPHATE ALDOLASE SUBUNIT GATY-RELATED"/>
    <property type="match status" value="1"/>
</dbReference>
<comment type="cofactor">
    <cofactor evidence="2 3">
        <name>Zn(2+)</name>
        <dbReference type="ChEBI" id="CHEBI:29105"/>
    </cofactor>
    <text evidence="2 3">Binds 2 Zn(2+) ions per subunit. One is catalytic and the other provides a structural contribution.</text>
</comment>
<keyword evidence="5" id="KW-1185">Reference proteome</keyword>
<dbReference type="SUPFAM" id="SSF51569">
    <property type="entry name" value="Aldolase"/>
    <property type="match status" value="1"/>
</dbReference>
<feature type="binding site" evidence="2">
    <location>
        <position position="213"/>
    </location>
    <ligand>
        <name>Zn(2+)</name>
        <dbReference type="ChEBI" id="CHEBI:29105"/>
        <label>1</label>
        <note>catalytic</note>
    </ligand>
</feature>
<comment type="pathway">
    <text evidence="3">Carbohydrate degradation; glycolysis; D-glyceraldehyde 3-phosphate and glycerone phosphate from D-glucose: step 4/4.</text>
</comment>
<dbReference type="EMBL" id="VCAU01000037">
    <property type="protein sequence ID" value="KAF9889342.1"/>
    <property type="molecule type" value="Genomic_DNA"/>
</dbReference>
<name>A0AAD4CN40_ASPNN</name>
<evidence type="ECO:0000256" key="3">
    <source>
        <dbReference type="RuleBase" id="RU366023"/>
    </source>
</evidence>
<dbReference type="InterPro" id="IPR000771">
    <property type="entry name" value="FBA_II"/>
</dbReference>
<sequence>MSWRTQNKTLQILEAAEKGRYGVLAAIVYNVEHITAMVRAAENRRSPLILQLFPSSLIQTPSLVYAATAAAKTASVPISIHLDHAQDADQIQYVADHLPVDSVMVDMSHYEEEENLAKTKALREYCHARGISVEAETGRIEGGEDGIMDTGDLAGILTKEDEVEKFIAAGVDFLAPSVGNVHGDYPPQGPYLDMERLQNIFQAMNGRARLVLHGTNDFSPELTKACIEAGVTKVNVNKLVLDPWHEYTRANAQKPLTQLMAEGMDVLTASMKRWMDIVGSSGQVQSHMEKGSIYNQYPSDDP</sequence>
<dbReference type="PROSITE" id="PS00602">
    <property type="entry name" value="ALDOLASE_CLASS_II_1"/>
    <property type="match status" value="1"/>
</dbReference>
<dbReference type="Proteomes" id="UP001194746">
    <property type="component" value="Unassembled WGS sequence"/>
</dbReference>
<keyword evidence="2 3" id="KW-0479">Metal-binding</keyword>
<dbReference type="InterPro" id="IPR050246">
    <property type="entry name" value="Class_II_FBP_aldolase"/>
</dbReference>
<keyword evidence="3" id="KW-0324">Glycolysis</keyword>
<dbReference type="CDD" id="cd00947">
    <property type="entry name" value="TBP_aldolase_IIB"/>
    <property type="match status" value="1"/>
</dbReference>
<organism evidence="4 5">
    <name type="scientific">Aspergillus nanangensis</name>
    <dbReference type="NCBI Taxonomy" id="2582783"/>
    <lineage>
        <taxon>Eukaryota</taxon>
        <taxon>Fungi</taxon>
        <taxon>Dikarya</taxon>
        <taxon>Ascomycota</taxon>
        <taxon>Pezizomycotina</taxon>
        <taxon>Eurotiomycetes</taxon>
        <taxon>Eurotiomycetidae</taxon>
        <taxon>Eurotiales</taxon>
        <taxon>Aspergillaceae</taxon>
        <taxon>Aspergillus</taxon>
        <taxon>Aspergillus subgen. Circumdati</taxon>
    </lineage>
</organism>
<accession>A0AAD4CN40</accession>
<dbReference type="AlphaFoldDB" id="A0AAD4CN40"/>
<keyword evidence="3" id="KW-0456">Lyase</keyword>
<dbReference type="InterPro" id="IPR013785">
    <property type="entry name" value="Aldolase_TIM"/>
</dbReference>
<comment type="caution">
    <text evidence="4">The sequence shown here is derived from an EMBL/GenBank/DDBJ whole genome shotgun (WGS) entry which is preliminary data.</text>
</comment>
<dbReference type="GO" id="GO:0006096">
    <property type="term" value="P:glycolytic process"/>
    <property type="evidence" value="ECO:0007669"/>
    <property type="project" value="UniProtKB-KW"/>
</dbReference>
<dbReference type="PANTHER" id="PTHR30304">
    <property type="entry name" value="D-TAGATOSE-1,6-BISPHOSPHATE ALDOLASE"/>
    <property type="match status" value="1"/>
</dbReference>
<feature type="binding site" evidence="2">
    <location>
        <position position="182"/>
    </location>
    <ligand>
        <name>Zn(2+)</name>
        <dbReference type="ChEBI" id="CHEBI:29105"/>
        <label>1</label>
        <note>catalytic</note>
    </ligand>
</feature>